<evidence type="ECO:0000313" key="3">
    <source>
        <dbReference type="Proteomes" id="UP001280581"/>
    </source>
</evidence>
<proteinExistence type="predicted"/>
<accession>A0AAN6LVX6</accession>
<comment type="caution">
    <text evidence="2">The sequence shown here is derived from an EMBL/GenBank/DDBJ whole genome shotgun (WGS) entry which is preliminary data.</text>
</comment>
<evidence type="ECO:0000256" key="1">
    <source>
        <dbReference type="SAM" id="MobiDB-lite"/>
    </source>
</evidence>
<feature type="compositionally biased region" description="Pro residues" evidence="1">
    <location>
        <begin position="1"/>
        <end position="15"/>
    </location>
</feature>
<feature type="region of interest" description="Disordered" evidence="1">
    <location>
        <begin position="1"/>
        <end position="71"/>
    </location>
</feature>
<gene>
    <name evidence="2" type="ORF">GRF29_77g749897</name>
</gene>
<dbReference type="EMBL" id="WVTA01000007">
    <property type="protein sequence ID" value="KAK3208442.1"/>
    <property type="molecule type" value="Genomic_DNA"/>
</dbReference>
<keyword evidence="3" id="KW-1185">Reference proteome</keyword>
<sequence length="71" mass="7408">MPIPGIPSPSDPPDPNSLSDALSPSNSPPGKATSPPSPRSSPPAVTPTSPPRLVRQNRAPSRFSPRPPPRR</sequence>
<dbReference type="AlphaFoldDB" id="A0AAN6LVX6"/>
<evidence type="ECO:0000313" key="2">
    <source>
        <dbReference type="EMBL" id="KAK3208442.1"/>
    </source>
</evidence>
<feature type="compositionally biased region" description="Low complexity" evidence="1">
    <location>
        <begin position="16"/>
        <end position="34"/>
    </location>
</feature>
<dbReference type="Proteomes" id="UP001280581">
    <property type="component" value="Unassembled WGS sequence"/>
</dbReference>
<feature type="compositionally biased region" description="Pro residues" evidence="1">
    <location>
        <begin position="35"/>
        <end position="50"/>
    </location>
</feature>
<organism evidence="2 3">
    <name type="scientific">Pseudopithomyces chartarum</name>
    <dbReference type="NCBI Taxonomy" id="1892770"/>
    <lineage>
        <taxon>Eukaryota</taxon>
        <taxon>Fungi</taxon>
        <taxon>Dikarya</taxon>
        <taxon>Ascomycota</taxon>
        <taxon>Pezizomycotina</taxon>
        <taxon>Dothideomycetes</taxon>
        <taxon>Pleosporomycetidae</taxon>
        <taxon>Pleosporales</taxon>
        <taxon>Massarineae</taxon>
        <taxon>Didymosphaeriaceae</taxon>
        <taxon>Pseudopithomyces</taxon>
    </lineage>
</organism>
<protein>
    <submittedName>
        <fullName evidence="2">Uncharacterized protein</fullName>
    </submittedName>
</protein>
<name>A0AAN6LVX6_9PLEO</name>
<reference evidence="2 3" key="1">
    <citation type="submission" date="2021-02" db="EMBL/GenBank/DDBJ databases">
        <title>Genome assembly of Pseudopithomyces chartarum.</title>
        <authorList>
            <person name="Jauregui R."/>
            <person name="Singh J."/>
            <person name="Voisey C."/>
        </authorList>
    </citation>
    <scope>NUCLEOTIDE SEQUENCE [LARGE SCALE GENOMIC DNA]</scope>
    <source>
        <strain evidence="2 3">AGR01</strain>
    </source>
</reference>